<evidence type="ECO:0000313" key="2">
    <source>
        <dbReference type="EMBL" id="CAH2002548.1"/>
    </source>
</evidence>
<dbReference type="Proteomes" id="UP001152888">
    <property type="component" value="Unassembled WGS sequence"/>
</dbReference>
<keyword evidence="3" id="KW-1185">Reference proteome</keyword>
<organism evidence="2 3">
    <name type="scientific">Acanthoscelides obtectus</name>
    <name type="common">Bean weevil</name>
    <name type="synonym">Bruchus obtectus</name>
    <dbReference type="NCBI Taxonomy" id="200917"/>
    <lineage>
        <taxon>Eukaryota</taxon>
        <taxon>Metazoa</taxon>
        <taxon>Ecdysozoa</taxon>
        <taxon>Arthropoda</taxon>
        <taxon>Hexapoda</taxon>
        <taxon>Insecta</taxon>
        <taxon>Pterygota</taxon>
        <taxon>Neoptera</taxon>
        <taxon>Endopterygota</taxon>
        <taxon>Coleoptera</taxon>
        <taxon>Polyphaga</taxon>
        <taxon>Cucujiformia</taxon>
        <taxon>Chrysomeloidea</taxon>
        <taxon>Chrysomelidae</taxon>
        <taxon>Bruchinae</taxon>
        <taxon>Bruchini</taxon>
        <taxon>Acanthoscelides</taxon>
    </lineage>
</organism>
<evidence type="ECO:0000256" key="1">
    <source>
        <dbReference type="SAM" id="Phobius"/>
    </source>
</evidence>
<sequence>MCEKYPGWVVARTTLAGLKFLSDEAILKYNRNGGCFVTTKKAIAFVVFALGSLAAVILVMYYYGPNRGEKVRYDAASRRFLV</sequence>
<proteinExistence type="predicted"/>
<keyword evidence="1" id="KW-0472">Membrane</keyword>
<dbReference type="OrthoDB" id="6819289at2759"/>
<gene>
    <name evidence="2" type="ORF">ACAOBT_LOCUS26843</name>
</gene>
<comment type="caution">
    <text evidence="2">The sequence shown here is derived from an EMBL/GenBank/DDBJ whole genome shotgun (WGS) entry which is preliminary data.</text>
</comment>
<evidence type="ECO:0000313" key="3">
    <source>
        <dbReference type="Proteomes" id="UP001152888"/>
    </source>
</evidence>
<name>A0A9P0LVL0_ACAOB</name>
<dbReference type="AlphaFoldDB" id="A0A9P0LVL0"/>
<reference evidence="2" key="1">
    <citation type="submission" date="2022-03" db="EMBL/GenBank/DDBJ databases">
        <authorList>
            <person name="Sayadi A."/>
        </authorList>
    </citation>
    <scope>NUCLEOTIDE SEQUENCE</scope>
</reference>
<dbReference type="EMBL" id="CAKOFQ010007498">
    <property type="protein sequence ID" value="CAH2002548.1"/>
    <property type="molecule type" value="Genomic_DNA"/>
</dbReference>
<keyword evidence="1" id="KW-1133">Transmembrane helix</keyword>
<feature type="transmembrane region" description="Helical" evidence="1">
    <location>
        <begin position="42"/>
        <end position="63"/>
    </location>
</feature>
<accession>A0A9P0LVL0</accession>
<protein>
    <submittedName>
        <fullName evidence="2">Uncharacterized protein</fullName>
    </submittedName>
</protein>
<keyword evidence="1" id="KW-0812">Transmembrane</keyword>